<reference evidence="2" key="1">
    <citation type="submission" date="2016-10" db="EMBL/GenBank/DDBJ databases">
        <authorList>
            <person name="Varghese N."/>
            <person name="Submissions S."/>
        </authorList>
    </citation>
    <scope>NUCLEOTIDE SEQUENCE [LARGE SCALE GENOMIC DNA]</scope>
    <source>
        <strain evidence="2">Gh-48</strain>
    </source>
</reference>
<keyword evidence="2" id="KW-1185">Reference proteome</keyword>
<name>A0A1H8BQZ6_9SPHI</name>
<evidence type="ECO:0000313" key="2">
    <source>
        <dbReference type="Proteomes" id="UP000198942"/>
    </source>
</evidence>
<evidence type="ECO:0000313" key="1">
    <source>
        <dbReference type="EMBL" id="SEM85192.1"/>
    </source>
</evidence>
<evidence type="ECO:0008006" key="3">
    <source>
        <dbReference type="Google" id="ProtNLM"/>
    </source>
</evidence>
<accession>A0A1H8BQZ6</accession>
<dbReference type="EMBL" id="FOCL01000001">
    <property type="protein sequence ID" value="SEM85192.1"/>
    <property type="molecule type" value="Genomic_DNA"/>
</dbReference>
<proteinExistence type="predicted"/>
<dbReference type="Proteomes" id="UP000198942">
    <property type="component" value="Unassembled WGS sequence"/>
</dbReference>
<organism evidence="1 2">
    <name type="scientific">Mucilaginibacter gossypiicola</name>
    <dbReference type="NCBI Taxonomy" id="551995"/>
    <lineage>
        <taxon>Bacteria</taxon>
        <taxon>Pseudomonadati</taxon>
        <taxon>Bacteroidota</taxon>
        <taxon>Sphingobacteriia</taxon>
        <taxon>Sphingobacteriales</taxon>
        <taxon>Sphingobacteriaceae</taxon>
        <taxon>Mucilaginibacter</taxon>
    </lineage>
</organism>
<sequence length="190" mass="21403">MCKPVGKYPGFEKIEIVAELEKPAQRTLTFKDTAGNNARFRKFTSPALPASSLVLTRKLSENLLVISFYSKAWLTYGLEYLREVNQLQYVFGAMGAQLIVLEPNSLQVESALNISDYGMNLHFYFNPVDLVSNGLKIFPKDFCDPDINFGERSKIARLACNIIDGFYKVAFAHVGILNNSRILHPVLQYA</sequence>
<gene>
    <name evidence="1" type="ORF">SAMN05192574_1011007</name>
</gene>
<protein>
    <recommendedName>
        <fullName evidence="3">Redoxin domain-containing protein</fullName>
    </recommendedName>
</protein>
<dbReference type="AlphaFoldDB" id="A0A1H8BQZ6"/>
<dbReference type="STRING" id="551995.SAMN05192574_1011007"/>